<dbReference type="Proteomes" id="UP000005438">
    <property type="component" value="Chromosome"/>
</dbReference>
<dbReference type="AlphaFoldDB" id="G8TDQ5"/>
<proteinExistence type="predicted"/>
<name>G8TDQ5_NIAKG</name>
<dbReference type="KEGG" id="nko:Niako_5268"/>
<protein>
    <submittedName>
        <fullName evidence="1">Uncharacterized protein</fullName>
    </submittedName>
</protein>
<reference evidence="1 2" key="1">
    <citation type="submission" date="2011-12" db="EMBL/GenBank/DDBJ databases">
        <title>The complete genome of Niastella koreensis GR20-10.</title>
        <authorList>
            <consortium name="US DOE Joint Genome Institute (JGI-PGF)"/>
            <person name="Lucas S."/>
            <person name="Han J."/>
            <person name="Lapidus A."/>
            <person name="Bruce D."/>
            <person name="Goodwin L."/>
            <person name="Pitluck S."/>
            <person name="Peters L."/>
            <person name="Kyrpides N."/>
            <person name="Mavromatis K."/>
            <person name="Ivanova N."/>
            <person name="Mikhailova N."/>
            <person name="Davenport K."/>
            <person name="Saunders E."/>
            <person name="Detter J.C."/>
            <person name="Tapia R."/>
            <person name="Han C."/>
            <person name="Land M."/>
            <person name="Hauser L."/>
            <person name="Markowitz V."/>
            <person name="Cheng J.-F."/>
            <person name="Hugenholtz P."/>
            <person name="Woyke T."/>
            <person name="Wu D."/>
            <person name="Tindall B."/>
            <person name="Pomrenke H."/>
            <person name="Brambilla E."/>
            <person name="Klenk H.-P."/>
            <person name="Eisen J.A."/>
        </authorList>
    </citation>
    <scope>NUCLEOTIDE SEQUENCE [LARGE SCALE GENOMIC DNA]</scope>
    <source>
        <strain evidence="2">DSM 17620 / KACC 11465 / NBRC 106392 / GR20-10</strain>
    </source>
</reference>
<evidence type="ECO:0000313" key="1">
    <source>
        <dbReference type="EMBL" id="AEW01505.1"/>
    </source>
</evidence>
<gene>
    <name evidence="1" type="ordered locus">Niako_5268</name>
</gene>
<dbReference type="EMBL" id="CP003178">
    <property type="protein sequence ID" value="AEW01505.1"/>
    <property type="molecule type" value="Genomic_DNA"/>
</dbReference>
<dbReference type="HOGENOM" id="CLU_3101379_0_0_10"/>
<evidence type="ECO:0000313" key="2">
    <source>
        <dbReference type="Proteomes" id="UP000005438"/>
    </source>
</evidence>
<accession>G8TDQ5</accession>
<sequence>MGGQKETEPVLKARLTSYEIRIMSRLEIKITLVFKSVRIPLFFRFKDRAYY</sequence>
<organism evidence="1 2">
    <name type="scientific">Niastella koreensis (strain DSM 17620 / KACC 11465 / NBRC 106392 / GR20-10)</name>
    <dbReference type="NCBI Taxonomy" id="700598"/>
    <lineage>
        <taxon>Bacteria</taxon>
        <taxon>Pseudomonadati</taxon>
        <taxon>Bacteroidota</taxon>
        <taxon>Chitinophagia</taxon>
        <taxon>Chitinophagales</taxon>
        <taxon>Chitinophagaceae</taxon>
        <taxon>Niastella</taxon>
    </lineage>
</organism>